<comment type="caution">
    <text evidence="1">The sequence shown here is derived from an EMBL/GenBank/DDBJ whole genome shotgun (WGS) entry which is preliminary data.</text>
</comment>
<dbReference type="EMBL" id="JABBHS010000198">
    <property type="protein sequence ID" value="MBU2722928.1"/>
    <property type="molecule type" value="Genomic_DNA"/>
</dbReference>
<dbReference type="RefSeq" id="WP_215886117.1">
    <property type="nucleotide sequence ID" value="NZ_JABBHS010000198.1"/>
</dbReference>
<dbReference type="AlphaFoldDB" id="A0A8X8GDQ8"/>
<protein>
    <submittedName>
        <fullName evidence="1">Uncharacterized protein</fullName>
    </submittedName>
</protein>
<organism evidence="1 2">
    <name type="scientific">Acidithiobacillus ferridurans</name>
    <dbReference type="NCBI Taxonomy" id="1232575"/>
    <lineage>
        <taxon>Bacteria</taxon>
        <taxon>Pseudomonadati</taxon>
        <taxon>Pseudomonadota</taxon>
        <taxon>Acidithiobacillia</taxon>
        <taxon>Acidithiobacillales</taxon>
        <taxon>Acidithiobacillaceae</taxon>
        <taxon>Acidithiobacillus</taxon>
    </lineage>
</organism>
<sequence length="85" mass="9467">MPSIDDLLVARKSAEVFEVSSWITRGRCATVYKFAFSKNFSVSPFLIKSYMGGITTELIVDAVEAFLAKEQERKNQNNSSLSLAI</sequence>
<accession>A0A8X8GDQ8</accession>
<gene>
    <name evidence="1" type="ORF">HF568_06830</name>
</gene>
<name>A0A8X8GDQ8_ACIFI</name>
<dbReference type="Proteomes" id="UP000887300">
    <property type="component" value="Unassembled WGS sequence"/>
</dbReference>
<evidence type="ECO:0000313" key="2">
    <source>
        <dbReference type="Proteomes" id="UP000887300"/>
    </source>
</evidence>
<proteinExistence type="predicted"/>
<reference evidence="1" key="1">
    <citation type="journal article" date="2021" name="ISME J.">
        <title>Genomic evolution of the class Acidithiobacillia: deep-branching Proteobacteria living in extreme acidic conditions.</title>
        <authorList>
            <person name="Moya-Beltran A."/>
            <person name="Beard S."/>
            <person name="Rojas-Villalobos C."/>
            <person name="Issotta F."/>
            <person name="Gallardo Y."/>
            <person name="Ulloa R."/>
            <person name="Giaveno A."/>
            <person name="Degli Esposti M."/>
            <person name="Johnson D.B."/>
            <person name="Quatrini R."/>
        </authorList>
    </citation>
    <scope>NUCLEOTIDE SEQUENCE</scope>
    <source>
        <strain evidence="1">DSM 583</strain>
    </source>
</reference>
<evidence type="ECO:0000313" key="1">
    <source>
        <dbReference type="EMBL" id="MBU2722928.1"/>
    </source>
</evidence>